<reference evidence="1" key="1">
    <citation type="submission" date="2019-08" db="EMBL/GenBank/DDBJ databases">
        <authorList>
            <person name="Kucharzyk K."/>
            <person name="Murdoch R.W."/>
            <person name="Higgins S."/>
            <person name="Loffler F."/>
        </authorList>
    </citation>
    <scope>NUCLEOTIDE SEQUENCE</scope>
</reference>
<gene>
    <name evidence="1" type="ORF">SDC9_120159</name>
</gene>
<evidence type="ECO:0000313" key="1">
    <source>
        <dbReference type="EMBL" id="MPM73183.1"/>
    </source>
</evidence>
<organism evidence="1">
    <name type="scientific">bioreactor metagenome</name>
    <dbReference type="NCBI Taxonomy" id="1076179"/>
    <lineage>
        <taxon>unclassified sequences</taxon>
        <taxon>metagenomes</taxon>
        <taxon>ecological metagenomes</taxon>
    </lineage>
</organism>
<protein>
    <submittedName>
        <fullName evidence="1">Uncharacterized protein</fullName>
    </submittedName>
</protein>
<comment type="caution">
    <text evidence="1">The sequence shown here is derived from an EMBL/GenBank/DDBJ whole genome shotgun (WGS) entry which is preliminary data.</text>
</comment>
<name>A0A645C945_9ZZZZ</name>
<sequence>MDIVAIARQVVRRNQQRAMARGGFSLGFPNGSPAASVPLFVRGTADLDDENRYAAQTALQFKEHAFKKLFVAVRLVGIRAALIPDDVSRAGLLTQRDEVFKQRFARLPAADTGAVQRGGDEPHGRAGLLQNLFAETEPGTVAAVEGVRVSRAGFCLADRVRGGAPACVEYRNAVLRGVVNLALAVTRGVALPGDGERFTNEHAPQHISVPQIVGVVARLRQLHARFDAVHAGWKPQGMRPAPVFKRKRLIELRFFGALVDHANNGVVPLVFQLHGAFQRYEGKAIVLLEHRLPAKWSCNRYQIPHVALSHDGVAHGRHADAVFC</sequence>
<accession>A0A645C945</accession>
<dbReference type="AlphaFoldDB" id="A0A645C945"/>
<proteinExistence type="predicted"/>
<dbReference type="EMBL" id="VSSQ01025201">
    <property type="protein sequence ID" value="MPM73183.1"/>
    <property type="molecule type" value="Genomic_DNA"/>
</dbReference>